<keyword evidence="1" id="KW-1185">Reference proteome</keyword>
<protein>
    <submittedName>
        <fullName evidence="2">Uncharacterized protein</fullName>
    </submittedName>
</protein>
<sequence length="74" mass="8270">MDKDSQKQGSELQSSISCTVVYERAYLVRNRNRLFLHQAVQKASVWNHDRRNSSLCLGLGQRSSALSSGPTVTC</sequence>
<organism evidence="1 2">
    <name type="scientific">Mesorhabditis belari</name>
    <dbReference type="NCBI Taxonomy" id="2138241"/>
    <lineage>
        <taxon>Eukaryota</taxon>
        <taxon>Metazoa</taxon>
        <taxon>Ecdysozoa</taxon>
        <taxon>Nematoda</taxon>
        <taxon>Chromadorea</taxon>
        <taxon>Rhabditida</taxon>
        <taxon>Rhabditina</taxon>
        <taxon>Rhabditomorpha</taxon>
        <taxon>Rhabditoidea</taxon>
        <taxon>Rhabditidae</taxon>
        <taxon>Mesorhabditinae</taxon>
        <taxon>Mesorhabditis</taxon>
    </lineage>
</organism>
<proteinExistence type="predicted"/>
<dbReference type="Proteomes" id="UP000887575">
    <property type="component" value="Unassembled WGS sequence"/>
</dbReference>
<accession>A0AAF3J6L6</accession>
<dbReference type="AlphaFoldDB" id="A0AAF3J6L6"/>
<name>A0AAF3J6L6_9BILA</name>
<reference evidence="2" key="1">
    <citation type="submission" date="2024-02" db="UniProtKB">
        <authorList>
            <consortium name="WormBaseParasite"/>
        </authorList>
    </citation>
    <scope>IDENTIFICATION</scope>
</reference>
<evidence type="ECO:0000313" key="2">
    <source>
        <dbReference type="WBParaSite" id="MBELARI_LOCUS19445"/>
    </source>
</evidence>
<dbReference type="WBParaSite" id="MBELARI_LOCUS19445">
    <property type="protein sequence ID" value="MBELARI_LOCUS19445"/>
    <property type="gene ID" value="MBELARI_LOCUS19445"/>
</dbReference>
<evidence type="ECO:0000313" key="1">
    <source>
        <dbReference type="Proteomes" id="UP000887575"/>
    </source>
</evidence>